<gene>
    <name evidence="2" type="ORF">JJQ58_12155</name>
</gene>
<protein>
    <submittedName>
        <fullName evidence="2">Osmoprotectant ABC transporter substrate-binding protein</fullName>
    </submittedName>
</protein>
<proteinExistence type="predicted"/>
<dbReference type="Gene3D" id="3.40.190.10">
    <property type="entry name" value="Periplasmic binding protein-like II"/>
    <property type="match status" value="1"/>
</dbReference>
<evidence type="ECO:0000313" key="2">
    <source>
        <dbReference type="EMBL" id="MBS3698220.1"/>
    </source>
</evidence>
<feature type="domain" description="ABC-type glycine betaine transport system substrate-binding" evidence="1">
    <location>
        <begin position="36"/>
        <end position="303"/>
    </location>
</feature>
<evidence type="ECO:0000313" key="3">
    <source>
        <dbReference type="Proteomes" id="UP000681586"/>
    </source>
</evidence>
<organism evidence="2 3">
    <name type="scientific">Mammaliicoccus fleurettii</name>
    <dbReference type="NCBI Taxonomy" id="150056"/>
    <lineage>
        <taxon>Bacteria</taxon>
        <taxon>Bacillati</taxon>
        <taxon>Bacillota</taxon>
        <taxon>Bacilli</taxon>
        <taxon>Bacillales</taxon>
        <taxon>Staphylococcaceae</taxon>
        <taxon>Mammaliicoccus</taxon>
    </lineage>
</organism>
<dbReference type="CDD" id="cd13608">
    <property type="entry name" value="PBP2_OpuCC_like"/>
    <property type="match status" value="1"/>
</dbReference>
<dbReference type="EMBL" id="JAGXBM010000032">
    <property type="protein sequence ID" value="MBS3698220.1"/>
    <property type="molecule type" value="Genomic_DNA"/>
</dbReference>
<dbReference type="Pfam" id="PF04069">
    <property type="entry name" value="OpuAC"/>
    <property type="match status" value="1"/>
</dbReference>
<dbReference type="PROSITE" id="PS51257">
    <property type="entry name" value="PROKAR_LIPOPROTEIN"/>
    <property type="match status" value="1"/>
</dbReference>
<dbReference type="SUPFAM" id="SSF53850">
    <property type="entry name" value="Periplasmic binding protein-like II"/>
    <property type="match status" value="1"/>
</dbReference>
<dbReference type="InterPro" id="IPR007210">
    <property type="entry name" value="ABC_Gly_betaine_transp_sub-bd"/>
</dbReference>
<dbReference type="Gene3D" id="3.40.190.120">
    <property type="entry name" value="Osmoprotection protein (prox), domain 2"/>
    <property type="match status" value="1"/>
</dbReference>
<comment type="caution">
    <text evidence="2">The sequence shown here is derived from an EMBL/GenBank/DDBJ whole genome shotgun (WGS) entry which is preliminary data.</text>
</comment>
<keyword evidence="3" id="KW-1185">Reference proteome</keyword>
<accession>A0ABS5MQL1</accession>
<evidence type="ECO:0000259" key="1">
    <source>
        <dbReference type="Pfam" id="PF04069"/>
    </source>
</evidence>
<name>A0ABS5MQL1_9STAP</name>
<reference evidence="2 3" key="1">
    <citation type="submission" date="2021-05" db="EMBL/GenBank/DDBJ databases">
        <title>Staphylococcus fleurettii isolated from lake water in First Nation community in Manitoba, Canada.</title>
        <authorList>
            <person name="Bashar S."/>
            <person name="Murdock A."/>
            <person name="Patidar R."/>
            <person name="Golding G."/>
            <person name="Farenhorst A."/>
            <person name="Kumar A."/>
        </authorList>
    </citation>
    <scope>NUCLEOTIDE SEQUENCE [LARGE SCALE GENOMIC DNA]</scope>
    <source>
        <strain evidence="2 3">SF002</strain>
    </source>
</reference>
<dbReference type="Proteomes" id="UP000681586">
    <property type="component" value="Unassembled WGS sequence"/>
</dbReference>
<dbReference type="RefSeq" id="WP_203154217.1">
    <property type="nucleotide sequence ID" value="NZ_JAEPSA010000034.1"/>
</dbReference>
<sequence>MEENVIKLQKFTLIMICTLLLSGCSLPGLGGASADSVKITALATSESQIMAHMIRLQIEHDTNGEVKPVIVNNLGSAAIEHNAILNDDAQISATRYTGTDLVGALDSDPITNTKKAEKAVKTGFQNKFDQTFFDSYGFENTFAFTVTKETAKKYKLKKVSDLEKHKDELRVASDATWIKRKGDGYPAFTKAYGFEFEHIRSMQIGLVYDALKNKSIDAALGYTTDGRIAAYDLVTLEDDRHFFPPYDASPLATNEYLKENPKSKKSIEKLLDKVSTKKMQELNFKADGEKEEPAIIAEKFLKKHNYFE</sequence>